<evidence type="ECO:0000256" key="2">
    <source>
        <dbReference type="SAM" id="MobiDB-lite"/>
    </source>
</evidence>
<feature type="compositionally biased region" description="Low complexity" evidence="2">
    <location>
        <begin position="1"/>
        <end position="13"/>
    </location>
</feature>
<name>A0ABP9Q6L3_9ACTN</name>
<feature type="region of interest" description="Disordered" evidence="2">
    <location>
        <begin position="1"/>
        <end position="28"/>
    </location>
</feature>
<accession>A0ABP9Q6L3</accession>
<dbReference type="PROSITE" id="PS50966">
    <property type="entry name" value="ZF_SWIM"/>
    <property type="match status" value="1"/>
</dbReference>
<feature type="compositionally biased region" description="Basic and acidic residues" evidence="2">
    <location>
        <begin position="15"/>
        <end position="24"/>
    </location>
</feature>
<keyword evidence="1" id="KW-0479">Metal-binding</keyword>
<dbReference type="InterPro" id="IPR007527">
    <property type="entry name" value="Znf_SWIM"/>
</dbReference>
<proteinExistence type="predicted"/>
<keyword evidence="1" id="KW-0863">Zinc-finger</keyword>
<dbReference type="Proteomes" id="UP001500221">
    <property type="component" value="Unassembled WGS sequence"/>
</dbReference>
<keyword evidence="1" id="KW-0862">Zinc</keyword>
<dbReference type="Pfam" id="PF04434">
    <property type="entry name" value="SWIM"/>
    <property type="match status" value="1"/>
</dbReference>
<evidence type="ECO:0000256" key="1">
    <source>
        <dbReference type="PROSITE-ProRule" id="PRU00325"/>
    </source>
</evidence>
<evidence type="ECO:0000313" key="4">
    <source>
        <dbReference type="EMBL" id="GAA5156498.1"/>
    </source>
</evidence>
<sequence>MTSGPTSGTSSGSRWSRERVERAAPDTASLAAARRLATPGPWSDAGATDTLVWGRCQGSGRTPYQVSVDLTGPAYRCSCPSRKFPCKHAVALLLLWSSGRLGTDGVAAAAPDEARQWAEQRAARAADAAGREARPARAVDPDAQARRRAERLRLMDDGVDDLGTWLTDLVRGGLAEARRRPYAWWDAAAARLVDAQLPGLAEHVRDVGAGLAGRDDWADHLLHEVGRWWTVVSAWRRREHLDPRTLADLRVVVGWSVPSEEVRRAEEVVDRWQVLGAHRSDDGRLQQQRTWLRGVDGGETVVLLDFAGRGQPLATARLVGSVLTGAVARYPGSPPRRALLVDEPVVADAAAPLPPGVGLDEAQSLLAHAWAENPWVRRVPVVLDPAAVSVAEGLVRDDDGATVPLLDVERPFDLAALTGGHPGRVFGELEAGGFRPLTVEPSPPGDVA</sequence>
<feature type="domain" description="SWIM-type" evidence="3">
    <location>
        <begin position="64"/>
        <end position="97"/>
    </location>
</feature>
<dbReference type="EMBL" id="BAABKG010000007">
    <property type="protein sequence ID" value="GAA5156498.1"/>
    <property type="molecule type" value="Genomic_DNA"/>
</dbReference>
<keyword evidence="5" id="KW-1185">Reference proteome</keyword>
<comment type="caution">
    <text evidence="4">The sequence shown here is derived from an EMBL/GenBank/DDBJ whole genome shotgun (WGS) entry which is preliminary data.</text>
</comment>
<protein>
    <submittedName>
        <fullName evidence="4">SWIM zinc finger family protein</fullName>
    </submittedName>
</protein>
<reference evidence="5" key="1">
    <citation type="journal article" date="2019" name="Int. J. Syst. Evol. Microbiol.">
        <title>The Global Catalogue of Microorganisms (GCM) 10K type strain sequencing project: providing services to taxonomists for standard genome sequencing and annotation.</title>
        <authorList>
            <consortium name="The Broad Institute Genomics Platform"/>
            <consortium name="The Broad Institute Genome Sequencing Center for Infectious Disease"/>
            <person name="Wu L."/>
            <person name="Ma J."/>
        </authorList>
    </citation>
    <scope>NUCLEOTIDE SEQUENCE [LARGE SCALE GENOMIC DNA]</scope>
    <source>
        <strain evidence="5">JCM 18459</strain>
    </source>
</reference>
<gene>
    <name evidence="4" type="ORF">GCM10023340_44550</name>
</gene>
<evidence type="ECO:0000313" key="5">
    <source>
        <dbReference type="Proteomes" id="UP001500221"/>
    </source>
</evidence>
<organism evidence="4 5">
    <name type="scientific">Nocardioides marinquilinus</name>
    <dbReference type="NCBI Taxonomy" id="1210400"/>
    <lineage>
        <taxon>Bacteria</taxon>
        <taxon>Bacillati</taxon>
        <taxon>Actinomycetota</taxon>
        <taxon>Actinomycetes</taxon>
        <taxon>Propionibacteriales</taxon>
        <taxon>Nocardioidaceae</taxon>
        <taxon>Nocardioides</taxon>
    </lineage>
</organism>
<dbReference type="RefSeq" id="WP_345464276.1">
    <property type="nucleotide sequence ID" value="NZ_BAABKG010000007.1"/>
</dbReference>
<evidence type="ECO:0000259" key="3">
    <source>
        <dbReference type="PROSITE" id="PS50966"/>
    </source>
</evidence>